<comment type="caution">
    <text evidence="2">The sequence shown here is derived from an EMBL/GenBank/DDBJ whole genome shotgun (WGS) entry which is preliminary data.</text>
</comment>
<feature type="transmembrane region" description="Helical" evidence="1">
    <location>
        <begin position="69"/>
        <end position="91"/>
    </location>
</feature>
<protein>
    <recommendedName>
        <fullName evidence="4">PLAC8 family protein</fullName>
    </recommendedName>
</protein>
<dbReference type="InterPro" id="IPR006461">
    <property type="entry name" value="PLAC_motif_containing"/>
</dbReference>
<evidence type="ECO:0008006" key="4">
    <source>
        <dbReference type="Google" id="ProtNLM"/>
    </source>
</evidence>
<sequence>MIHPMAEDSNCGAFVVKPGVDQQQPVRQIECGKWSVGFWSCCDHCIPNCMMAWCCPCVSLSQIYARMGLMTYSAALVRFFALALSVILIRYVPFVSRRRLTSSTKTLSGNAWLLFIVVQQITFIYAIVFARRRIRQRFKIPGDICEDVCLSYCCSYCAIAQMATHVKSYKPSSCNFSGPDVLPAYEQWTEHC</sequence>
<evidence type="ECO:0000313" key="3">
    <source>
        <dbReference type="Proteomes" id="UP000794436"/>
    </source>
</evidence>
<name>A0A8K1CER2_PYTOL</name>
<keyword evidence="1" id="KW-0472">Membrane</keyword>
<keyword evidence="1" id="KW-0812">Transmembrane</keyword>
<dbReference type="Proteomes" id="UP000794436">
    <property type="component" value="Unassembled WGS sequence"/>
</dbReference>
<reference evidence="2" key="1">
    <citation type="submission" date="2019-03" db="EMBL/GenBank/DDBJ databases">
        <title>Long read genome sequence of the mycoparasitic Pythium oligandrum ATCC 38472 isolated from sugarbeet rhizosphere.</title>
        <authorList>
            <person name="Gaulin E."/>
        </authorList>
    </citation>
    <scope>NUCLEOTIDE SEQUENCE</scope>
    <source>
        <strain evidence="2">ATCC 38472_TT</strain>
    </source>
</reference>
<gene>
    <name evidence="2" type="ORF">Poli38472_009569</name>
</gene>
<organism evidence="2 3">
    <name type="scientific">Pythium oligandrum</name>
    <name type="common">Mycoparasitic fungus</name>
    <dbReference type="NCBI Taxonomy" id="41045"/>
    <lineage>
        <taxon>Eukaryota</taxon>
        <taxon>Sar</taxon>
        <taxon>Stramenopiles</taxon>
        <taxon>Oomycota</taxon>
        <taxon>Peronosporomycetes</taxon>
        <taxon>Pythiales</taxon>
        <taxon>Pythiaceae</taxon>
        <taxon>Pythium</taxon>
    </lineage>
</organism>
<keyword evidence="1" id="KW-1133">Transmembrane helix</keyword>
<proteinExistence type="predicted"/>
<evidence type="ECO:0000313" key="2">
    <source>
        <dbReference type="EMBL" id="TMW62076.1"/>
    </source>
</evidence>
<accession>A0A8K1CER2</accession>
<dbReference type="NCBIfam" id="TIGR01571">
    <property type="entry name" value="A_thal_Cys_rich"/>
    <property type="match status" value="1"/>
</dbReference>
<evidence type="ECO:0000256" key="1">
    <source>
        <dbReference type="SAM" id="Phobius"/>
    </source>
</evidence>
<feature type="transmembrane region" description="Helical" evidence="1">
    <location>
        <begin position="111"/>
        <end position="130"/>
    </location>
</feature>
<keyword evidence="3" id="KW-1185">Reference proteome</keyword>
<dbReference type="AlphaFoldDB" id="A0A8K1CER2"/>
<dbReference type="PANTHER" id="PTHR15907">
    <property type="entry name" value="DUF614 FAMILY PROTEIN-RELATED"/>
    <property type="match status" value="1"/>
</dbReference>
<dbReference type="EMBL" id="SPLM01000074">
    <property type="protein sequence ID" value="TMW62076.1"/>
    <property type="molecule type" value="Genomic_DNA"/>
</dbReference>
<dbReference type="Pfam" id="PF04749">
    <property type="entry name" value="PLAC8"/>
    <property type="match status" value="1"/>
</dbReference>
<dbReference type="OrthoDB" id="115782at2759"/>